<dbReference type="PANTHER" id="PTHR38592:SF3">
    <property type="entry name" value="BLL4819 PROTEIN"/>
    <property type="match status" value="1"/>
</dbReference>
<keyword evidence="2" id="KW-0472">Membrane</keyword>
<feature type="transmembrane region" description="Helical" evidence="2">
    <location>
        <begin position="339"/>
        <end position="356"/>
    </location>
</feature>
<sequence length="399" mass="43448">MANLNKSVRDTRIDVIRAVALITIFINHVPGNPLEALTSKNFGFSDAAEAFVLISGISAAFAYGLKFNWDSALPLTLKMWRRAGVLYIAQLGTTMATLGIFSYFSLQFAAPHLLEKINIGPVMDDTAAALFGIVTMGHQLGYNNILSMYAGVLLLLPIFLLIGRVRLSLMVAASGLVWLLAGIYRVGPLNYPNDGVWFLNPLSWQFLFVIGLASMIHIKRGGSLPKSPLLIGLAALYLIISMAWVKIPLWGINTSMGLPSVLTGFDKTFLSAPRLLHVLATAYLIASLPWLNGLARLSESNPLALMGRHALPVFVVGTILSMAAQAWRMVYVTNYNVDIAIVAAGIVLQFGVAWYIEWYRRVVNGWKPATSSGIPARDVETTARTARIERSTPSTGRAG</sequence>
<comment type="caution">
    <text evidence="3">The sequence shown here is derived from an EMBL/GenBank/DDBJ whole genome shotgun (WGS) entry which is preliminary data.</text>
</comment>
<protein>
    <submittedName>
        <fullName evidence="3">OpgC domain-containing protein</fullName>
    </submittedName>
</protein>
<feature type="transmembrane region" description="Helical" evidence="2">
    <location>
        <begin position="303"/>
        <end position="327"/>
    </location>
</feature>
<feature type="transmembrane region" description="Helical" evidence="2">
    <location>
        <begin position="85"/>
        <end position="106"/>
    </location>
</feature>
<feature type="transmembrane region" description="Helical" evidence="2">
    <location>
        <begin position="42"/>
        <end position="65"/>
    </location>
</feature>
<proteinExistence type="predicted"/>
<evidence type="ECO:0000313" key="3">
    <source>
        <dbReference type="EMBL" id="MBI1621824.1"/>
    </source>
</evidence>
<dbReference type="PANTHER" id="PTHR38592">
    <property type="entry name" value="BLL4819 PROTEIN"/>
    <property type="match status" value="1"/>
</dbReference>
<gene>
    <name evidence="3" type="primary">opgC</name>
    <name evidence="3" type="ORF">IOD40_14275</name>
</gene>
<dbReference type="Pfam" id="PF10129">
    <property type="entry name" value="OpgC_C"/>
    <property type="match status" value="1"/>
</dbReference>
<feature type="transmembrane region" description="Helical" evidence="2">
    <location>
        <begin position="12"/>
        <end position="30"/>
    </location>
</feature>
<feature type="transmembrane region" description="Helical" evidence="2">
    <location>
        <begin position="198"/>
        <end position="218"/>
    </location>
</feature>
<dbReference type="Proteomes" id="UP000601789">
    <property type="component" value="Unassembled WGS sequence"/>
</dbReference>
<accession>A0ABS0SEU5</accession>
<reference evidence="3 4" key="1">
    <citation type="submission" date="2020-10" db="EMBL/GenBank/DDBJ databases">
        <title>Aquamicrobium zhengzhouensis sp. nov., a exopolysaccharide producing bacterium isolated from farmland soil.</title>
        <authorList>
            <person name="Wang X."/>
        </authorList>
    </citation>
    <scope>NUCLEOTIDE SEQUENCE [LARGE SCALE GENOMIC DNA]</scope>
    <source>
        <strain evidence="4">cd-1</strain>
    </source>
</reference>
<evidence type="ECO:0000256" key="1">
    <source>
        <dbReference type="SAM" id="MobiDB-lite"/>
    </source>
</evidence>
<keyword evidence="2" id="KW-0812">Transmembrane</keyword>
<dbReference type="RefSeq" id="WP_198477345.1">
    <property type="nucleotide sequence ID" value="NZ_JADGMQ010000011.1"/>
</dbReference>
<evidence type="ECO:0000256" key="2">
    <source>
        <dbReference type="SAM" id="Phobius"/>
    </source>
</evidence>
<feature type="transmembrane region" description="Helical" evidence="2">
    <location>
        <begin position="272"/>
        <end position="291"/>
    </location>
</feature>
<feature type="region of interest" description="Disordered" evidence="1">
    <location>
        <begin position="380"/>
        <end position="399"/>
    </location>
</feature>
<evidence type="ECO:0000313" key="4">
    <source>
        <dbReference type="Proteomes" id="UP000601789"/>
    </source>
</evidence>
<feature type="compositionally biased region" description="Basic and acidic residues" evidence="1">
    <location>
        <begin position="380"/>
        <end position="390"/>
    </location>
</feature>
<feature type="transmembrane region" description="Helical" evidence="2">
    <location>
        <begin position="145"/>
        <end position="162"/>
    </location>
</feature>
<dbReference type="PIRSF" id="PIRSF028704">
    <property type="entry name" value="UPC028704"/>
    <property type="match status" value="1"/>
</dbReference>
<dbReference type="EMBL" id="JADGMQ010000011">
    <property type="protein sequence ID" value="MBI1621824.1"/>
    <property type="molecule type" value="Genomic_DNA"/>
</dbReference>
<feature type="transmembrane region" description="Helical" evidence="2">
    <location>
        <begin position="230"/>
        <end position="252"/>
    </location>
</feature>
<organism evidence="3 4">
    <name type="scientific">Aquamicrobium zhengzhouense</name>
    <dbReference type="NCBI Taxonomy" id="2781738"/>
    <lineage>
        <taxon>Bacteria</taxon>
        <taxon>Pseudomonadati</taxon>
        <taxon>Pseudomonadota</taxon>
        <taxon>Alphaproteobacteria</taxon>
        <taxon>Hyphomicrobiales</taxon>
        <taxon>Phyllobacteriaceae</taxon>
        <taxon>Aquamicrobium</taxon>
    </lineage>
</organism>
<dbReference type="InterPro" id="IPR014550">
    <property type="entry name" value="UCP028704_OpgC"/>
</dbReference>
<keyword evidence="2" id="KW-1133">Transmembrane helix</keyword>
<keyword evidence="4" id="KW-1185">Reference proteome</keyword>
<feature type="transmembrane region" description="Helical" evidence="2">
    <location>
        <begin position="169"/>
        <end position="186"/>
    </location>
</feature>
<name>A0ABS0SEU5_9HYPH</name>